<dbReference type="EMBL" id="JASWJB010000128">
    <property type="protein sequence ID" value="KAK2595567.1"/>
    <property type="molecule type" value="Genomic_DNA"/>
</dbReference>
<reference evidence="1" key="1">
    <citation type="submission" date="2023-06" db="EMBL/GenBank/DDBJ databases">
        <title>Conoideocrella luteorostrata (Hypocreales: Clavicipitaceae), a potential biocontrol fungus for elongate hemlock scale in United States Christmas tree production areas.</title>
        <authorList>
            <person name="Barrett H."/>
            <person name="Lovett B."/>
            <person name="Macias A.M."/>
            <person name="Stajich J.E."/>
            <person name="Kasson M.T."/>
        </authorList>
    </citation>
    <scope>NUCLEOTIDE SEQUENCE</scope>
    <source>
        <strain evidence="1">ARSEF 14590</strain>
    </source>
</reference>
<dbReference type="Proteomes" id="UP001251528">
    <property type="component" value="Unassembled WGS sequence"/>
</dbReference>
<evidence type="ECO:0000313" key="2">
    <source>
        <dbReference type="Proteomes" id="UP001251528"/>
    </source>
</evidence>
<dbReference type="AlphaFoldDB" id="A0AAJ0CQ11"/>
<name>A0AAJ0CQ11_9HYPO</name>
<sequence>MHRGIYAVKVAFQLRSMLFKAESGQIENYLCHILYWHPVDHVQDAAEIPRKKAEVNRTGDETGKPFMRIPFPLLASRAGDLPVANGHAGYARRLRGRIQDTATGDLGLTVAHLRKGEVCEAMFRNTGH</sequence>
<protein>
    <submittedName>
        <fullName evidence="1">Uncharacterized protein</fullName>
    </submittedName>
</protein>
<evidence type="ECO:0000313" key="1">
    <source>
        <dbReference type="EMBL" id="KAK2595567.1"/>
    </source>
</evidence>
<accession>A0AAJ0CQ11</accession>
<proteinExistence type="predicted"/>
<organism evidence="1 2">
    <name type="scientific">Conoideocrella luteorostrata</name>
    <dbReference type="NCBI Taxonomy" id="1105319"/>
    <lineage>
        <taxon>Eukaryota</taxon>
        <taxon>Fungi</taxon>
        <taxon>Dikarya</taxon>
        <taxon>Ascomycota</taxon>
        <taxon>Pezizomycotina</taxon>
        <taxon>Sordariomycetes</taxon>
        <taxon>Hypocreomycetidae</taxon>
        <taxon>Hypocreales</taxon>
        <taxon>Clavicipitaceae</taxon>
        <taxon>Conoideocrella</taxon>
    </lineage>
</organism>
<comment type="caution">
    <text evidence="1">The sequence shown here is derived from an EMBL/GenBank/DDBJ whole genome shotgun (WGS) entry which is preliminary data.</text>
</comment>
<gene>
    <name evidence="1" type="ORF">QQS21_006741</name>
</gene>
<keyword evidence="2" id="KW-1185">Reference proteome</keyword>